<proteinExistence type="inferred from homology"/>
<dbReference type="InterPro" id="IPR039754">
    <property type="entry name" value="Esf1"/>
</dbReference>
<feature type="compositionally biased region" description="Basic and acidic residues" evidence="5">
    <location>
        <begin position="500"/>
        <end position="513"/>
    </location>
</feature>
<feature type="region of interest" description="Disordered" evidence="5">
    <location>
        <begin position="63"/>
        <end position="176"/>
    </location>
</feature>
<feature type="region of interest" description="Disordered" evidence="5">
    <location>
        <begin position="1"/>
        <end position="44"/>
    </location>
</feature>
<dbReference type="InterPro" id="IPR012580">
    <property type="entry name" value="NUC153"/>
</dbReference>
<feature type="compositionally biased region" description="Basic residues" evidence="5">
    <location>
        <begin position="647"/>
        <end position="660"/>
    </location>
</feature>
<feature type="compositionally biased region" description="Acidic residues" evidence="5">
    <location>
        <begin position="247"/>
        <end position="263"/>
    </location>
</feature>
<accession>A0ABQ8GT56</accession>
<feature type="compositionally biased region" description="Basic and acidic residues" evidence="5">
    <location>
        <begin position="630"/>
        <end position="646"/>
    </location>
</feature>
<evidence type="ECO:0000259" key="7">
    <source>
        <dbReference type="Pfam" id="PF25121"/>
    </source>
</evidence>
<evidence type="ECO:0000313" key="8">
    <source>
        <dbReference type="EMBL" id="KAH7063389.1"/>
    </source>
</evidence>
<comment type="caution">
    <text evidence="8">The sequence shown here is derived from an EMBL/GenBank/DDBJ whole genome shotgun (WGS) entry which is preliminary data.</text>
</comment>
<feature type="region of interest" description="Disordered" evidence="5">
    <location>
        <begin position="393"/>
        <end position="682"/>
    </location>
</feature>
<feature type="compositionally biased region" description="Acidic residues" evidence="5">
    <location>
        <begin position="90"/>
        <end position="118"/>
    </location>
</feature>
<dbReference type="PANTHER" id="PTHR12202:SF0">
    <property type="entry name" value="ESF1 HOMOLOG"/>
    <property type="match status" value="1"/>
</dbReference>
<feature type="domain" description="NUC153" evidence="6">
    <location>
        <begin position="682"/>
        <end position="710"/>
    </location>
</feature>
<dbReference type="InterPro" id="IPR056750">
    <property type="entry name" value="RRM_ESF1"/>
</dbReference>
<dbReference type="PANTHER" id="PTHR12202">
    <property type="entry name" value="ESF1 HOMOLOG"/>
    <property type="match status" value="1"/>
</dbReference>
<evidence type="ECO:0000256" key="5">
    <source>
        <dbReference type="SAM" id="MobiDB-lite"/>
    </source>
</evidence>
<dbReference type="EMBL" id="JAGTJR010000002">
    <property type="protein sequence ID" value="KAH7063389.1"/>
    <property type="molecule type" value="Genomic_DNA"/>
</dbReference>
<feature type="compositionally biased region" description="Basic and acidic residues" evidence="5">
    <location>
        <begin position="751"/>
        <end position="760"/>
    </location>
</feature>
<feature type="domain" description="ESF1 RRM" evidence="7">
    <location>
        <begin position="178"/>
        <end position="346"/>
    </location>
</feature>
<feature type="region of interest" description="Disordered" evidence="5">
    <location>
        <begin position="224"/>
        <end position="265"/>
    </location>
</feature>
<organism evidence="8 9">
    <name type="scientific">Macrophomina phaseolina</name>
    <dbReference type="NCBI Taxonomy" id="35725"/>
    <lineage>
        <taxon>Eukaryota</taxon>
        <taxon>Fungi</taxon>
        <taxon>Dikarya</taxon>
        <taxon>Ascomycota</taxon>
        <taxon>Pezizomycotina</taxon>
        <taxon>Dothideomycetes</taxon>
        <taxon>Dothideomycetes incertae sedis</taxon>
        <taxon>Botryosphaeriales</taxon>
        <taxon>Botryosphaeriaceae</taxon>
        <taxon>Macrophomina</taxon>
    </lineage>
</organism>
<feature type="compositionally biased region" description="Basic and acidic residues" evidence="5">
    <location>
        <begin position="63"/>
        <end position="89"/>
    </location>
</feature>
<keyword evidence="9" id="KW-1185">Reference proteome</keyword>
<feature type="compositionally biased region" description="Acidic residues" evidence="5">
    <location>
        <begin position="410"/>
        <end position="422"/>
    </location>
</feature>
<evidence type="ECO:0000313" key="9">
    <source>
        <dbReference type="Proteomes" id="UP000774617"/>
    </source>
</evidence>
<feature type="compositionally biased region" description="Acidic residues" evidence="5">
    <location>
        <begin position="140"/>
        <end position="161"/>
    </location>
</feature>
<sequence length="768" mass="86969">MAPSKQKGPKGGASKSKSAAVISDPRFSNIQTDPRFRLPSKKNTHVTLDKRFAHMLKDDDFSRKATVDRYGRKIAKDAGKKELERMYRLEDEEDGDQDKEEEEEEGSESDNLDDDDEIQKELARMDRKYDPAREGGFSSSEDDSDEDEEDEVDVQEEDEFDFPTGGKEAEVEEMEDATPRLAVVNLDWDNIRAADLMAVASSFAPAEGRILNVTVYPSEFGRERMEREEIEGPPREIFSKNKKEASESSDSEPEGEEDSDSEEEKIKNELLKEDKGDEFDSKALRQYQLERLRYYYAVITADSAQTARHLYENMDGREYLSSANFFDLRFVPDDVSFDEDKPRDACDRIPDGYRPNDFVTDALTHSRVKLTWDADDNARKEVQKRAFSQKEIDDNDLQAYIGSDSSSSSGEEDSGSEADSEVDGAGANPTKDAKKRAREEKAAKLRAALGLDTGMSTLKKSRDADKPVGDMQITFTSGLSSSKDDKKASSSSVFENEPEETTKEKYLRKERERKQRRKDRAKARRMGLDPDDPGALAKVRGDAAAAATADNDSSAGEEQDDAKADTAENDDDNDPFNDPFFENPDEERKRAFKEAKKAEKARRREDREKQARKSAAERAQLELLMAEDEGASHLRHFDINEIEKAEKKKGKKGKKGRKGKKGAEDEEAEERDQEGFQMDTQDPRFKALFESHEFAIDPTNPRFRGTKGMKALLEEGRKKRKMGRGAEEEEEVRGKRARKAIEEESKDGEEDLKRLVERVKGKTKKAKA</sequence>
<feature type="compositionally biased region" description="Low complexity" evidence="5">
    <location>
        <begin position="1"/>
        <end position="20"/>
    </location>
</feature>
<evidence type="ECO:0000256" key="4">
    <source>
        <dbReference type="ARBA" id="ARBA00023242"/>
    </source>
</evidence>
<feature type="compositionally biased region" description="Low complexity" evidence="5">
    <location>
        <begin position="534"/>
        <end position="554"/>
    </location>
</feature>
<keyword evidence="4" id="KW-0539">Nucleus</keyword>
<feature type="compositionally biased region" description="Basic and acidic residues" evidence="5">
    <location>
        <begin position="119"/>
        <end position="133"/>
    </location>
</feature>
<reference evidence="8 9" key="1">
    <citation type="journal article" date="2021" name="Nat. Commun.">
        <title>Genetic determinants of endophytism in the Arabidopsis root mycobiome.</title>
        <authorList>
            <person name="Mesny F."/>
            <person name="Miyauchi S."/>
            <person name="Thiergart T."/>
            <person name="Pickel B."/>
            <person name="Atanasova L."/>
            <person name="Karlsson M."/>
            <person name="Huettel B."/>
            <person name="Barry K.W."/>
            <person name="Haridas S."/>
            <person name="Chen C."/>
            <person name="Bauer D."/>
            <person name="Andreopoulos W."/>
            <person name="Pangilinan J."/>
            <person name="LaButti K."/>
            <person name="Riley R."/>
            <person name="Lipzen A."/>
            <person name="Clum A."/>
            <person name="Drula E."/>
            <person name="Henrissat B."/>
            <person name="Kohler A."/>
            <person name="Grigoriev I.V."/>
            <person name="Martin F.M."/>
            <person name="Hacquard S."/>
        </authorList>
    </citation>
    <scope>NUCLEOTIDE SEQUENCE [LARGE SCALE GENOMIC DNA]</scope>
    <source>
        <strain evidence="8 9">MPI-SDFR-AT-0080</strain>
    </source>
</reference>
<dbReference type="Pfam" id="PF08159">
    <property type="entry name" value="NUC153"/>
    <property type="match status" value="1"/>
</dbReference>
<evidence type="ECO:0000256" key="3">
    <source>
        <dbReference type="ARBA" id="ARBA00023054"/>
    </source>
</evidence>
<feature type="compositionally biased region" description="Basic and acidic residues" evidence="5">
    <location>
        <begin position="224"/>
        <end position="246"/>
    </location>
</feature>
<protein>
    <submittedName>
        <fullName evidence="8">Pre-rRNA-processing protein ESF1</fullName>
    </submittedName>
</protein>
<feature type="region of interest" description="Disordered" evidence="5">
    <location>
        <begin position="714"/>
        <end position="768"/>
    </location>
</feature>
<evidence type="ECO:0000256" key="2">
    <source>
        <dbReference type="ARBA" id="ARBA00009087"/>
    </source>
</evidence>
<gene>
    <name evidence="8" type="ORF">B0J12DRAFT_707267</name>
</gene>
<feature type="compositionally biased region" description="Basic and acidic residues" evidence="5">
    <location>
        <begin position="586"/>
        <end position="620"/>
    </location>
</feature>
<feature type="compositionally biased region" description="Basic residues" evidence="5">
    <location>
        <begin position="514"/>
        <end position="525"/>
    </location>
</feature>
<comment type="subcellular location">
    <subcellularLocation>
        <location evidence="1">Nucleus</location>
        <location evidence="1">Nucleolus</location>
    </subcellularLocation>
</comment>
<name>A0ABQ8GT56_9PEZI</name>
<evidence type="ECO:0000256" key="1">
    <source>
        <dbReference type="ARBA" id="ARBA00004604"/>
    </source>
</evidence>
<dbReference type="Proteomes" id="UP000774617">
    <property type="component" value="Unassembled WGS sequence"/>
</dbReference>
<dbReference type="Pfam" id="PF25121">
    <property type="entry name" value="RRM_ESF1"/>
    <property type="match status" value="1"/>
</dbReference>
<comment type="similarity">
    <text evidence="2">Belongs to the ESF1 family.</text>
</comment>
<evidence type="ECO:0000259" key="6">
    <source>
        <dbReference type="Pfam" id="PF08159"/>
    </source>
</evidence>
<keyword evidence="3" id="KW-0175">Coiled coil</keyword>